<dbReference type="PROSITE" id="PS00409">
    <property type="entry name" value="PROKAR_NTER_METHYL"/>
    <property type="match status" value="1"/>
</dbReference>
<organism evidence="3 4">
    <name type="scientific">Planctopirus ephydatiae</name>
    <dbReference type="NCBI Taxonomy" id="2528019"/>
    <lineage>
        <taxon>Bacteria</taxon>
        <taxon>Pseudomonadati</taxon>
        <taxon>Planctomycetota</taxon>
        <taxon>Planctomycetia</taxon>
        <taxon>Planctomycetales</taxon>
        <taxon>Planctomycetaceae</taxon>
        <taxon>Planctopirus</taxon>
    </lineage>
</organism>
<dbReference type="Proteomes" id="UP000315349">
    <property type="component" value="Chromosome"/>
</dbReference>
<name>A0A518GL44_9PLAN</name>
<feature type="region of interest" description="Disordered" evidence="1">
    <location>
        <begin position="205"/>
        <end position="224"/>
    </location>
</feature>
<keyword evidence="2" id="KW-0812">Transmembrane</keyword>
<evidence type="ECO:0000256" key="1">
    <source>
        <dbReference type="SAM" id="MobiDB-lite"/>
    </source>
</evidence>
<dbReference type="NCBIfam" id="TIGR02532">
    <property type="entry name" value="IV_pilin_GFxxxE"/>
    <property type="match status" value="1"/>
</dbReference>
<evidence type="ECO:0000313" key="4">
    <source>
        <dbReference type="Proteomes" id="UP000315349"/>
    </source>
</evidence>
<dbReference type="InterPro" id="IPR012902">
    <property type="entry name" value="N_methyl_site"/>
</dbReference>
<keyword evidence="2" id="KW-0472">Membrane</keyword>
<sequence length="567" mass="61451">MITFTYLHRRTACPRRPSAGFTLVEMLVSVALVLLMMSLFAQVFQIAAGTVSTQRGIMENDQRARSVQTVITKDLSNRTFRYVWPWAPRFAGNLTPVNSEESDMLGYFYISENDPFDDTDDVLQFTGKITTTVNSLADTDSYTGRALQVGNSQNQPDYDDGDLGNLAALSSTAEISLFMRRGTTGRPGALYRRVMLVRQPADSTAEIEPHEDGNTTNTLFDSTSGATTRYTPSATSTFWKDFDFSARPISARTFNQTMPPPFIDGVRFNTLTDLQLPTSRFGFEFADGTVNAGKPREFLSSVFFGRYTMEETSNVAFQYPFVATPSPMNQATAGLTVNATTGVVDPLQHNSTNGSRRGEDLLLANVVSFDVKVWDDFANGGLGAFVDIGGPGSVLYSANPAVSGNVDRRLNVNFGPGAANDNNVFDTWGPLVWLASVPTDPAENPPFLPRRYVAGATASAFELPRFTAGTTAGAVLPAEVSPGLSSIPGDPVFFVRSGSSAGTNNAAGASIPITAPIVYGTPINDGVVEWTPVDNRRPLRLIQITVRFLDPTSQQLRTVTMQCDLTP</sequence>
<keyword evidence="2" id="KW-1133">Transmembrane helix</keyword>
<dbReference type="Pfam" id="PF07963">
    <property type="entry name" value="N_methyl"/>
    <property type="match status" value="1"/>
</dbReference>
<feature type="transmembrane region" description="Helical" evidence="2">
    <location>
        <begin position="21"/>
        <end position="44"/>
    </location>
</feature>
<dbReference type="OrthoDB" id="231157at2"/>
<feature type="compositionally biased region" description="Polar residues" evidence="1">
    <location>
        <begin position="214"/>
        <end position="224"/>
    </location>
</feature>
<evidence type="ECO:0000256" key="2">
    <source>
        <dbReference type="SAM" id="Phobius"/>
    </source>
</evidence>
<dbReference type="RefSeq" id="WP_145296944.1">
    <property type="nucleotide sequence ID" value="NZ_CP036299.1"/>
</dbReference>
<gene>
    <name evidence="3" type="ORF">Spb1_11670</name>
</gene>
<keyword evidence="4" id="KW-1185">Reference proteome</keyword>
<dbReference type="KEGG" id="peh:Spb1_11670"/>
<dbReference type="AlphaFoldDB" id="A0A518GL44"/>
<proteinExistence type="predicted"/>
<reference evidence="3 4" key="1">
    <citation type="submission" date="2019-02" db="EMBL/GenBank/DDBJ databases">
        <title>Deep-cultivation of Planctomycetes and their phenomic and genomic characterization uncovers novel biology.</title>
        <authorList>
            <person name="Wiegand S."/>
            <person name="Jogler M."/>
            <person name="Boedeker C."/>
            <person name="Pinto D."/>
            <person name="Vollmers J."/>
            <person name="Rivas-Marin E."/>
            <person name="Kohn T."/>
            <person name="Peeters S.H."/>
            <person name="Heuer A."/>
            <person name="Rast P."/>
            <person name="Oberbeckmann S."/>
            <person name="Bunk B."/>
            <person name="Jeske O."/>
            <person name="Meyerdierks A."/>
            <person name="Storesund J.E."/>
            <person name="Kallscheuer N."/>
            <person name="Luecker S."/>
            <person name="Lage O.M."/>
            <person name="Pohl T."/>
            <person name="Merkel B.J."/>
            <person name="Hornburger P."/>
            <person name="Mueller R.-W."/>
            <person name="Bruemmer F."/>
            <person name="Labrenz M."/>
            <person name="Spormann A.M."/>
            <person name="Op den Camp H."/>
            <person name="Overmann J."/>
            <person name="Amann R."/>
            <person name="Jetten M.S.M."/>
            <person name="Mascher T."/>
            <person name="Medema M.H."/>
            <person name="Devos D.P."/>
            <person name="Kaster A.-K."/>
            <person name="Ovreas L."/>
            <person name="Rohde M."/>
            <person name="Galperin M.Y."/>
            <person name="Jogler C."/>
        </authorList>
    </citation>
    <scope>NUCLEOTIDE SEQUENCE [LARGE SCALE GENOMIC DNA]</scope>
    <source>
        <strain evidence="3 4">Spb1</strain>
    </source>
</reference>
<accession>A0A518GL44</accession>
<protein>
    <submittedName>
        <fullName evidence="3">Uncharacterized protein</fullName>
    </submittedName>
</protein>
<evidence type="ECO:0000313" key="3">
    <source>
        <dbReference type="EMBL" id="QDV29287.1"/>
    </source>
</evidence>
<dbReference type="EMBL" id="CP036299">
    <property type="protein sequence ID" value="QDV29287.1"/>
    <property type="molecule type" value="Genomic_DNA"/>
</dbReference>